<feature type="compositionally biased region" description="Low complexity" evidence="1">
    <location>
        <begin position="58"/>
        <end position="70"/>
    </location>
</feature>
<accession>A0A1X1TIJ9</accession>
<name>A0A1X1TIJ9_9MYCO</name>
<evidence type="ECO:0000313" key="4">
    <source>
        <dbReference type="Proteomes" id="UP000193564"/>
    </source>
</evidence>
<evidence type="ECO:0000313" key="2">
    <source>
        <dbReference type="EMBL" id="BBZ09114.1"/>
    </source>
</evidence>
<reference evidence="2" key="3">
    <citation type="submission" date="2020-02" db="EMBL/GenBank/DDBJ databases">
        <authorList>
            <person name="Matsumoto Y."/>
            <person name="Motooka D."/>
            <person name="Nakamura S."/>
        </authorList>
    </citation>
    <scope>NUCLEOTIDE SEQUENCE</scope>
    <source>
        <strain evidence="2">JCM 12405</strain>
    </source>
</reference>
<dbReference type="STRING" id="126673.AWC01_03825"/>
<gene>
    <name evidence="3" type="ORF">AWC01_03825</name>
    <name evidence="2" type="ORF">MDOR_32830</name>
</gene>
<dbReference type="Proteomes" id="UP000467201">
    <property type="component" value="Chromosome"/>
</dbReference>
<organism evidence="3 4">
    <name type="scientific">Mycolicibacterium doricum</name>
    <dbReference type="NCBI Taxonomy" id="126673"/>
    <lineage>
        <taxon>Bacteria</taxon>
        <taxon>Bacillati</taxon>
        <taxon>Actinomycetota</taxon>
        <taxon>Actinomycetes</taxon>
        <taxon>Mycobacteriales</taxon>
        <taxon>Mycobacteriaceae</taxon>
        <taxon>Mycolicibacterium</taxon>
    </lineage>
</organism>
<proteinExistence type="predicted"/>
<evidence type="ECO:0000256" key="1">
    <source>
        <dbReference type="SAM" id="MobiDB-lite"/>
    </source>
</evidence>
<reference evidence="2 5" key="2">
    <citation type="journal article" date="2019" name="Emerg. Microbes Infect.">
        <title>Comprehensive subspecies identification of 175 nontuberculous mycobacteria species based on 7547 genomic profiles.</title>
        <authorList>
            <person name="Matsumoto Y."/>
            <person name="Kinjo T."/>
            <person name="Motooka D."/>
            <person name="Nabeya D."/>
            <person name="Jung N."/>
            <person name="Uechi K."/>
            <person name="Horii T."/>
            <person name="Iida T."/>
            <person name="Fujita J."/>
            <person name="Nakamura S."/>
        </authorList>
    </citation>
    <scope>NUCLEOTIDE SEQUENCE [LARGE SCALE GENOMIC DNA]</scope>
    <source>
        <strain evidence="2 5">JCM 12405</strain>
    </source>
</reference>
<sequence length="94" mass="9690">MVGRLARADLRESARSAVERLAARSAVEWLAAAFQTGQVPVTAGRKAGPASPQRDDAAGGAAKPASPSGMAARLELSKNVNQHSRNPSVEPLCA</sequence>
<protein>
    <submittedName>
        <fullName evidence="3">Uncharacterized protein</fullName>
    </submittedName>
</protein>
<evidence type="ECO:0000313" key="3">
    <source>
        <dbReference type="EMBL" id="ORV44405.1"/>
    </source>
</evidence>
<dbReference type="KEGG" id="mdr:MDOR_32830"/>
<evidence type="ECO:0000313" key="5">
    <source>
        <dbReference type="Proteomes" id="UP000467201"/>
    </source>
</evidence>
<keyword evidence="4" id="KW-1185">Reference proteome</keyword>
<dbReference type="EMBL" id="LQOS01000013">
    <property type="protein sequence ID" value="ORV44405.1"/>
    <property type="molecule type" value="Genomic_DNA"/>
</dbReference>
<dbReference type="EMBL" id="AP022605">
    <property type="protein sequence ID" value="BBZ09114.1"/>
    <property type="molecule type" value="Genomic_DNA"/>
</dbReference>
<feature type="region of interest" description="Disordered" evidence="1">
    <location>
        <begin position="38"/>
        <end position="70"/>
    </location>
</feature>
<dbReference type="Proteomes" id="UP000193564">
    <property type="component" value="Unassembled WGS sequence"/>
</dbReference>
<reference evidence="3 4" key="1">
    <citation type="submission" date="2016-01" db="EMBL/GenBank/DDBJ databases">
        <title>The new phylogeny of the genus Mycobacterium.</title>
        <authorList>
            <person name="Tarcisio F."/>
            <person name="Conor M."/>
            <person name="Antonella G."/>
            <person name="Elisabetta G."/>
            <person name="Giulia F.S."/>
            <person name="Sara T."/>
            <person name="Anna F."/>
            <person name="Clotilde B."/>
            <person name="Roberto B."/>
            <person name="Veronica D.S."/>
            <person name="Fabio R."/>
            <person name="Monica P."/>
            <person name="Olivier J."/>
            <person name="Enrico T."/>
            <person name="Nicola S."/>
        </authorList>
    </citation>
    <scope>NUCLEOTIDE SEQUENCE [LARGE SCALE GENOMIC DNA]</scope>
    <source>
        <strain evidence="3 4">DSM 44339</strain>
    </source>
</reference>
<dbReference type="AlphaFoldDB" id="A0A1X1TIJ9"/>